<keyword evidence="6" id="KW-0670">Pyruvate</keyword>
<reference evidence="6 7" key="1">
    <citation type="submission" date="2024-03" db="EMBL/GenBank/DDBJ databases">
        <title>Human intestinal bacterial collection.</title>
        <authorList>
            <person name="Pauvert C."/>
            <person name="Hitch T.C.A."/>
            <person name="Clavel T."/>
        </authorList>
    </citation>
    <scope>NUCLEOTIDE SEQUENCE [LARGE SCALE GENOMIC DNA]</scope>
    <source>
        <strain evidence="6 7">CLA-AP-H27</strain>
    </source>
</reference>
<gene>
    <name evidence="6" type="ORF">WMO41_13660</name>
</gene>
<organism evidence="6 7">
    <name type="scientific">Ventrimonas faecis</name>
    <dbReference type="NCBI Taxonomy" id="3133170"/>
    <lineage>
        <taxon>Bacteria</taxon>
        <taxon>Bacillati</taxon>
        <taxon>Bacillota</taxon>
        <taxon>Clostridia</taxon>
        <taxon>Lachnospirales</taxon>
        <taxon>Lachnospiraceae</taxon>
        <taxon>Ventrimonas</taxon>
    </lineage>
</organism>
<dbReference type="Pfam" id="PF01228">
    <property type="entry name" value="Gly_radical"/>
    <property type="match status" value="1"/>
</dbReference>
<accession>A0ABV1HPE6</accession>
<evidence type="ECO:0000259" key="4">
    <source>
        <dbReference type="PROSITE" id="PS51149"/>
    </source>
</evidence>
<proteinExistence type="predicted"/>
<dbReference type="SUPFAM" id="SSF51998">
    <property type="entry name" value="PFL-like glycyl radical enzymes"/>
    <property type="match status" value="1"/>
</dbReference>
<feature type="domain" description="PFL" evidence="5">
    <location>
        <begin position="10"/>
        <end position="630"/>
    </location>
</feature>
<dbReference type="InterPro" id="IPR051215">
    <property type="entry name" value="GRE"/>
</dbReference>
<evidence type="ECO:0000313" key="6">
    <source>
        <dbReference type="EMBL" id="MEQ2564195.1"/>
    </source>
</evidence>
<dbReference type="InterPro" id="IPR001150">
    <property type="entry name" value="Gly_radical"/>
</dbReference>
<dbReference type="PANTHER" id="PTHR43641:SF2">
    <property type="entry name" value="DEHYDRATASE YBIW-RELATED"/>
    <property type="match status" value="1"/>
</dbReference>
<feature type="modified residue" description="Glycine radical" evidence="3">
    <location>
        <position position="733"/>
    </location>
</feature>
<evidence type="ECO:0000256" key="1">
    <source>
        <dbReference type="ARBA" id="ARBA00022818"/>
    </source>
</evidence>
<dbReference type="InterPro" id="IPR004184">
    <property type="entry name" value="PFL_dom"/>
</dbReference>
<sequence length="758" mass="86162">MSVKEVSISPRIQVIMDHHAEHLDRSEIPVRDDCYEESFREHQGEPACIRFAYGLDHFMQKKKILLNEYDLLAGFAYRYSYNTTMPIDFPRDYDPRFRPARFLSSQKEAEMCADFYHWKPDNAGWDDFDFWDRCLKGGVFKHWESGHIIPGYHRVIEKGFGGIRKECEEALKTAKGDSRDFIRSIQICTEACTRYMLRYRDLAWKRSLETSNPVYKSQMEKIALACDHISTEPASDFFEAIQLLWLTHEVMYNESVPTSTSLGRVDQYLYPYYEKDVKEGKLTYEEASDLMDALWVKFSTTIHAYQNITLGGTDMDGNYQCNDLTFIALQSTRRIRSDQPLISLRYSSNMPEALWEESVALLKLGLGFPAFFNDAGNIKARIRAGLTPEDACDYGIIGCVEPASPGAEYSKTEVLRINWAKILELMLHGKNTYGSSTVLAPFISHKLEEFTDFSSFYQWFKEELAAFSVRAMNIVNTMDRPWPYYYPTPALSMTMADCIEHGMDVTGGGTTYNNSGINTAGMANVVDSLAAIRQVVFEEHKLTLPELADILLHNFEGQEELQHYLKTRCPKFGNDDDEADCIMKDLTSFYAQVTESFRNPRGGRWQLGLYTVEDHSKLGTMTGALPEGRNAGVSLANAIAPVQGADHIGPTAVLNSLVKTDLSVATNNMVLDLKFNPSFMAKPAHVAAMRAMIHSFFRRGGLEIQFNVIDRATLVDAQLHPEKHRNLVVRVSGFSAYFVTLMKETQDEIIARTEYASI</sequence>
<keyword evidence="1 3" id="KW-0556">Organic radical</keyword>
<comment type="caution">
    <text evidence="6">The sequence shown here is derived from an EMBL/GenBank/DDBJ whole genome shotgun (WGS) entry which is preliminary data.</text>
</comment>
<evidence type="ECO:0000256" key="3">
    <source>
        <dbReference type="PROSITE-ProRule" id="PRU00493"/>
    </source>
</evidence>
<evidence type="ECO:0000313" key="7">
    <source>
        <dbReference type="Proteomes" id="UP001437460"/>
    </source>
</evidence>
<evidence type="ECO:0000256" key="2">
    <source>
        <dbReference type="ARBA" id="ARBA00023239"/>
    </source>
</evidence>
<keyword evidence="2 6" id="KW-0456">Lyase</keyword>
<protein>
    <submittedName>
        <fullName evidence="6">Pyruvate formate lyase family protein</fullName>
    </submittedName>
</protein>
<dbReference type="Pfam" id="PF02901">
    <property type="entry name" value="PFL-like"/>
    <property type="match status" value="1"/>
</dbReference>
<dbReference type="Gene3D" id="3.20.70.20">
    <property type="match status" value="1"/>
</dbReference>
<dbReference type="RefSeq" id="WP_349230237.1">
    <property type="nucleotide sequence ID" value="NZ_JBBMFJ010000034.1"/>
</dbReference>
<dbReference type="PROSITE" id="PS51149">
    <property type="entry name" value="GLY_RADICAL_2"/>
    <property type="match status" value="1"/>
</dbReference>
<dbReference type="PANTHER" id="PTHR43641">
    <property type="entry name" value="FORMATE ACETYLTRANSFERASE 3-RELATED"/>
    <property type="match status" value="1"/>
</dbReference>
<dbReference type="EMBL" id="JBBMFJ010000034">
    <property type="protein sequence ID" value="MEQ2564195.1"/>
    <property type="molecule type" value="Genomic_DNA"/>
</dbReference>
<feature type="domain" description="Glycine radical" evidence="4">
    <location>
        <begin position="637"/>
        <end position="758"/>
    </location>
</feature>
<dbReference type="GO" id="GO:0016829">
    <property type="term" value="F:lyase activity"/>
    <property type="evidence" value="ECO:0007669"/>
    <property type="project" value="UniProtKB-KW"/>
</dbReference>
<name>A0ABV1HPE6_9FIRM</name>
<keyword evidence="7" id="KW-1185">Reference proteome</keyword>
<dbReference type="Proteomes" id="UP001437460">
    <property type="component" value="Unassembled WGS sequence"/>
</dbReference>
<evidence type="ECO:0000259" key="5">
    <source>
        <dbReference type="PROSITE" id="PS51554"/>
    </source>
</evidence>
<dbReference type="PROSITE" id="PS51554">
    <property type="entry name" value="PFL"/>
    <property type="match status" value="1"/>
</dbReference>